<accession>A0ABP6YG59</accession>
<reference evidence="7" key="1">
    <citation type="journal article" date="2019" name="Int. J. Syst. Evol. Microbiol.">
        <title>The Global Catalogue of Microorganisms (GCM) 10K type strain sequencing project: providing services to taxonomists for standard genome sequencing and annotation.</title>
        <authorList>
            <consortium name="The Broad Institute Genomics Platform"/>
            <consortium name="The Broad Institute Genome Sequencing Center for Infectious Disease"/>
            <person name="Wu L."/>
            <person name="Ma J."/>
        </authorList>
    </citation>
    <scope>NUCLEOTIDE SEQUENCE [LARGE SCALE GENOMIC DNA]</scope>
    <source>
        <strain evidence="7">JCM 16898</strain>
    </source>
</reference>
<keyword evidence="7" id="KW-1185">Reference proteome</keyword>
<keyword evidence="3" id="KW-0560">Oxidoreductase</keyword>
<comment type="caution">
    <text evidence="6">The sequence shown here is derived from an EMBL/GenBank/DDBJ whole genome shotgun (WGS) entry which is preliminary data.</text>
</comment>
<sequence length="281" mass="29796">MDIGIGLPTTVPGTPGADLVEFARRADERGFSTLAVLDRFVYDSYDSIVALAAAATATKRIRIAATVLLAAYRPGIAELAKQLASVDRLSGGRLAVGVSAGGREDDFKVNGTRYSNRGRRLDALLEELTHIWSGADGGTGPRPERGEIPLWVGGHSEAALRRAARSGSAWISPGGTAARYPDLVARAEAAFAEAGRTERPHMVSLAYFALGEQARGGDYLRDYYSYIGQKADMLARGLLSTKEQIHETVAGFAEAGCDELLFIPCTADPAQVDLLAEAALA</sequence>
<evidence type="ECO:0000259" key="5">
    <source>
        <dbReference type="Pfam" id="PF00296"/>
    </source>
</evidence>
<evidence type="ECO:0000313" key="7">
    <source>
        <dbReference type="Proteomes" id="UP001500689"/>
    </source>
</evidence>
<protein>
    <submittedName>
        <fullName evidence="6">LLM class flavin-dependent oxidoreductase</fullName>
    </submittedName>
</protein>
<organism evidence="6 7">
    <name type="scientific">Amycolatopsis ultiminotia</name>
    <dbReference type="NCBI Taxonomy" id="543629"/>
    <lineage>
        <taxon>Bacteria</taxon>
        <taxon>Bacillati</taxon>
        <taxon>Actinomycetota</taxon>
        <taxon>Actinomycetes</taxon>
        <taxon>Pseudonocardiales</taxon>
        <taxon>Pseudonocardiaceae</taxon>
        <taxon>Amycolatopsis</taxon>
    </lineage>
</organism>
<name>A0ABP6YG59_9PSEU</name>
<evidence type="ECO:0000256" key="1">
    <source>
        <dbReference type="ARBA" id="ARBA00022630"/>
    </source>
</evidence>
<dbReference type="EMBL" id="BAAAZN010000027">
    <property type="protein sequence ID" value="GAA3582871.1"/>
    <property type="molecule type" value="Genomic_DNA"/>
</dbReference>
<dbReference type="PANTHER" id="PTHR42847:SF4">
    <property type="entry name" value="ALKANESULFONATE MONOOXYGENASE-RELATED"/>
    <property type="match status" value="1"/>
</dbReference>
<dbReference type="Pfam" id="PF00296">
    <property type="entry name" value="Bac_luciferase"/>
    <property type="match status" value="1"/>
</dbReference>
<keyword evidence="4" id="KW-0503">Monooxygenase</keyword>
<dbReference type="InterPro" id="IPR011251">
    <property type="entry name" value="Luciferase-like_dom"/>
</dbReference>
<evidence type="ECO:0000313" key="6">
    <source>
        <dbReference type="EMBL" id="GAA3582871.1"/>
    </source>
</evidence>
<dbReference type="InterPro" id="IPR050172">
    <property type="entry name" value="SsuD_RutA_monooxygenase"/>
</dbReference>
<evidence type="ECO:0000256" key="4">
    <source>
        <dbReference type="ARBA" id="ARBA00023033"/>
    </source>
</evidence>
<evidence type="ECO:0000256" key="2">
    <source>
        <dbReference type="ARBA" id="ARBA00022643"/>
    </source>
</evidence>
<dbReference type="Proteomes" id="UP001500689">
    <property type="component" value="Unassembled WGS sequence"/>
</dbReference>
<evidence type="ECO:0000256" key="3">
    <source>
        <dbReference type="ARBA" id="ARBA00023002"/>
    </source>
</evidence>
<keyword evidence="1" id="KW-0285">Flavoprotein</keyword>
<gene>
    <name evidence="6" type="ORF">GCM10022222_79570</name>
</gene>
<keyword evidence="2" id="KW-0288">FMN</keyword>
<dbReference type="RefSeq" id="WP_344868621.1">
    <property type="nucleotide sequence ID" value="NZ_BAAAZN010000027.1"/>
</dbReference>
<dbReference type="InterPro" id="IPR036661">
    <property type="entry name" value="Luciferase-like_sf"/>
</dbReference>
<dbReference type="SUPFAM" id="SSF51679">
    <property type="entry name" value="Bacterial luciferase-like"/>
    <property type="match status" value="1"/>
</dbReference>
<proteinExistence type="predicted"/>
<feature type="domain" description="Luciferase-like" evidence="5">
    <location>
        <begin position="6"/>
        <end position="214"/>
    </location>
</feature>
<dbReference type="Gene3D" id="3.20.20.30">
    <property type="entry name" value="Luciferase-like domain"/>
    <property type="match status" value="1"/>
</dbReference>
<dbReference type="PANTHER" id="PTHR42847">
    <property type="entry name" value="ALKANESULFONATE MONOOXYGENASE"/>
    <property type="match status" value="1"/>
</dbReference>